<accession>A0A922HF98</accession>
<feature type="compositionally biased region" description="Polar residues" evidence="10">
    <location>
        <begin position="1519"/>
        <end position="1529"/>
    </location>
</feature>
<feature type="compositionally biased region" description="Polar residues" evidence="10">
    <location>
        <begin position="1176"/>
        <end position="1190"/>
    </location>
</feature>
<feature type="region of interest" description="Disordered" evidence="10">
    <location>
        <begin position="1665"/>
        <end position="1781"/>
    </location>
</feature>
<evidence type="ECO:0000256" key="7">
    <source>
        <dbReference type="ARBA" id="ARBA00023242"/>
    </source>
</evidence>
<evidence type="ECO:0000256" key="9">
    <source>
        <dbReference type="SAM" id="Coils"/>
    </source>
</evidence>
<feature type="compositionally biased region" description="Polar residues" evidence="10">
    <location>
        <begin position="1769"/>
        <end position="1778"/>
    </location>
</feature>
<dbReference type="EMBL" id="ASGP02000009">
    <property type="protein sequence ID" value="KAH9491077.1"/>
    <property type="molecule type" value="Genomic_DNA"/>
</dbReference>
<feature type="region of interest" description="Disordered" evidence="10">
    <location>
        <begin position="833"/>
        <end position="879"/>
    </location>
</feature>
<feature type="compositionally biased region" description="Polar residues" evidence="10">
    <location>
        <begin position="919"/>
        <end position="929"/>
    </location>
</feature>
<dbReference type="Proteomes" id="UP000790347">
    <property type="component" value="Unassembled WGS sequence"/>
</dbReference>
<keyword evidence="13" id="KW-1185">Reference proteome</keyword>
<feature type="compositionally biased region" description="Low complexity" evidence="10">
    <location>
        <begin position="1046"/>
        <end position="1087"/>
    </location>
</feature>
<comment type="similarity">
    <text evidence="2">Belongs to the Mediator complex subunit 1 family.</text>
</comment>
<feature type="compositionally biased region" description="Polar residues" evidence="10">
    <location>
        <begin position="1715"/>
        <end position="1732"/>
    </location>
</feature>
<feature type="compositionally biased region" description="Low complexity" evidence="10">
    <location>
        <begin position="1105"/>
        <end position="1174"/>
    </location>
</feature>
<feature type="compositionally biased region" description="Low complexity" evidence="10">
    <location>
        <begin position="1253"/>
        <end position="1321"/>
    </location>
</feature>
<keyword evidence="4" id="KW-0805">Transcription regulation</keyword>
<feature type="compositionally biased region" description="Polar residues" evidence="10">
    <location>
        <begin position="1322"/>
        <end position="1362"/>
    </location>
</feature>
<dbReference type="InterPro" id="IPR051999">
    <property type="entry name" value="Mediator_complex_subunit_1"/>
</dbReference>
<dbReference type="PANTHER" id="PTHR12881:SF10">
    <property type="entry name" value="MEDIATOR OF RNA POLYMERASE II TRANSCRIPTION SUBUNIT 1"/>
    <property type="match status" value="1"/>
</dbReference>
<evidence type="ECO:0000256" key="6">
    <source>
        <dbReference type="ARBA" id="ARBA00023163"/>
    </source>
</evidence>
<reference evidence="12" key="2">
    <citation type="journal article" date="2022" name="Res Sq">
        <title>Comparative Genomics Reveals Insights into the Divergent Evolution of Astigmatic Mites and Household Pest Adaptations.</title>
        <authorList>
            <person name="Xiong Q."/>
            <person name="Wan A.T.-Y."/>
            <person name="Liu X.-Y."/>
            <person name="Fung C.S.-H."/>
            <person name="Xiao X."/>
            <person name="Malainual N."/>
            <person name="Hou J."/>
            <person name="Wang L."/>
            <person name="Wang M."/>
            <person name="Yang K."/>
            <person name="Cui Y."/>
            <person name="Leung E."/>
            <person name="Nong W."/>
            <person name="Shin S.-K."/>
            <person name="Au S."/>
            <person name="Jeong K.Y."/>
            <person name="Chew F.T."/>
            <person name="Hui J."/>
            <person name="Leung T.F."/>
            <person name="Tungtrongchitr A."/>
            <person name="Zhong N."/>
            <person name="Liu Z."/>
            <person name="Tsui S."/>
        </authorList>
    </citation>
    <scope>NUCLEOTIDE SEQUENCE</scope>
    <source>
        <strain evidence="12">Derf</strain>
        <tissue evidence="12">Whole organism</tissue>
    </source>
</reference>
<feature type="domain" description="Mediator complex subunit Med1" evidence="11">
    <location>
        <begin position="6"/>
        <end position="388"/>
    </location>
</feature>
<comment type="subcellular location">
    <subcellularLocation>
        <location evidence="1">Nucleus</location>
    </subcellularLocation>
</comment>
<dbReference type="InterPro" id="IPR019680">
    <property type="entry name" value="Mediator_Med1"/>
</dbReference>
<feature type="compositionally biased region" description="Polar residues" evidence="10">
    <location>
        <begin position="1432"/>
        <end position="1452"/>
    </location>
</feature>
<evidence type="ECO:0000256" key="4">
    <source>
        <dbReference type="ARBA" id="ARBA00023015"/>
    </source>
</evidence>
<name>A0A922HF98_DERFA</name>
<feature type="compositionally biased region" description="Basic and acidic residues" evidence="10">
    <location>
        <begin position="1545"/>
        <end position="1565"/>
    </location>
</feature>
<feature type="compositionally biased region" description="Low complexity" evidence="10">
    <location>
        <begin position="976"/>
        <end position="996"/>
    </location>
</feature>
<evidence type="ECO:0000256" key="5">
    <source>
        <dbReference type="ARBA" id="ARBA00023159"/>
    </source>
</evidence>
<keyword evidence="7" id="KW-0539">Nucleus</keyword>
<feature type="compositionally biased region" description="Low complexity" evidence="10">
    <location>
        <begin position="1391"/>
        <end position="1426"/>
    </location>
</feature>
<feature type="compositionally biased region" description="Low complexity" evidence="10">
    <location>
        <begin position="751"/>
        <end position="770"/>
    </location>
</feature>
<feature type="compositionally biased region" description="Low complexity" evidence="10">
    <location>
        <begin position="1601"/>
        <end position="1611"/>
    </location>
</feature>
<gene>
    <name evidence="12" type="primary">MED1</name>
    <name evidence="12" type="ORF">DERF_015813</name>
</gene>
<feature type="compositionally biased region" description="Polar residues" evidence="10">
    <location>
        <begin position="952"/>
        <end position="975"/>
    </location>
</feature>
<dbReference type="PANTHER" id="PTHR12881">
    <property type="entry name" value="MEDIATOR OF RNA POLYMERASE II TRANSCRIPTION SUBUNIT 1"/>
    <property type="match status" value="1"/>
</dbReference>
<feature type="compositionally biased region" description="Low complexity" evidence="10">
    <location>
        <begin position="1211"/>
        <end position="1235"/>
    </location>
</feature>
<feature type="compositionally biased region" description="Low complexity" evidence="10">
    <location>
        <begin position="550"/>
        <end position="577"/>
    </location>
</feature>
<keyword evidence="6" id="KW-0804">Transcription</keyword>
<feature type="region of interest" description="Disordered" evidence="10">
    <location>
        <begin position="1247"/>
        <end position="1452"/>
    </location>
</feature>
<feature type="region of interest" description="Disordered" evidence="10">
    <location>
        <begin position="1469"/>
        <end position="1567"/>
    </location>
</feature>
<evidence type="ECO:0000313" key="12">
    <source>
        <dbReference type="EMBL" id="KAH9491077.1"/>
    </source>
</evidence>
<feature type="non-terminal residue" evidence="12">
    <location>
        <position position="1876"/>
    </location>
</feature>
<keyword evidence="5" id="KW-0010">Activator</keyword>
<evidence type="ECO:0000256" key="10">
    <source>
        <dbReference type="SAM" id="MobiDB-lite"/>
    </source>
</evidence>
<feature type="compositionally biased region" description="Low complexity" evidence="10">
    <location>
        <begin position="681"/>
        <end position="700"/>
    </location>
</feature>
<feature type="compositionally biased region" description="Polar residues" evidence="10">
    <location>
        <begin position="1633"/>
        <end position="1647"/>
    </location>
</feature>
<proteinExistence type="inferred from homology"/>
<organism evidence="12 13">
    <name type="scientific">Dermatophagoides farinae</name>
    <name type="common">American house dust mite</name>
    <dbReference type="NCBI Taxonomy" id="6954"/>
    <lineage>
        <taxon>Eukaryota</taxon>
        <taxon>Metazoa</taxon>
        <taxon>Ecdysozoa</taxon>
        <taxon>Arthropoda</taxon>
        <taxon>Chelicerata</taxon>
        <taxon>Arachnida</taxon>
        <taxon>Acari</taxon>
        <taxon>Acariformes</taxon>
        <taxon>Sarcoptiformes</taxon>
        <taxon>Astigmata</taxon>
        <taxon>Psoroptidia</taxon>
        <taxon>Analgoidea</taxon>
        <taxon>Pyroglyphidae</taxon>
        <taxon>Dermatophagoidinae</taxon>
        <taxon>Dermatophagoides</taxon>
    </lineage>
</organism>
<feature type="region of interest" description="Disordered" evidence="10">
    <location>
        <begin position="895"/>
        <end position="1002"/>
    </location>
</feature>
<feature type="compositionally biased region" description="Low complexity" evidence="10">
    <location>
        <begin position="930"/>
        <end position="951"/>
    </location>
</feature>
<evidence type="ECO:0000313" key="13">
    <source>
        <dbReference type="Proteomes" id="UP000790347"/>
    </source>
</evidence>
<dbReference type="GO" id="GO:0016592">
    <property type="term" value="C:mediator complex"/>
    <property type="evidence" value="ECO:0007669"/>
    <property type="project" value="InterPro"/>
</dbReference>
<comment type="caution">
    <text evidence="12">The sequence shown here is derived from an EMBL/GenBank/DDBJ whole genome shotgun (WGS) entry which is preliminary data.</text>
</comment>
<feature type="compositionally biased region" description="Low complexity" evidence="10">
    <location>
        <begin position="895"/>
        <end position="907"/>
    </location>
</feature>
<dbReference type="GO" id="GO:0045944">
    <property type="term" value="P:positive regulation of transcription by RNA polymerase II"/>
    <property type="evidence" value="ECO:0007669"/>
    <property type="project" value="UniProtKB-ARBA"/>
</dbReference>
<evidence type="ECO:0000256" key="2">
    <source>
        <dbReference type="ARBA" id="ARBA00006210"/>
    </source>
</evidence>
<protein>
    <recommendedName>
        <fullName evidence="3">Mediator of RNA polymerase II transcription subunit 1</fullName>
    </recommendedName>
    <alternativeName>
        <fullName evidence="8">Mediator complex subunit 1</fullName>
    </alternativeName>
</protein>
<feature type="compositionally biased region" description="Low complexity" evidence="10">
    <location>
        <begin position="1014"/>
        <end position="1038"/>
    </location>
</feature>
<evidence type="ECO:0000256" key="8">
    <source>
        <dbReference type="ARBA" id="ARBA00031254"/>
    </source>
</evidence>
<evidence type="ECO:0000256" key="3">
    <source>
        <dbReference type="ARBA" id="ARBA00020612"/>
    </source>
</evidence>
<feature type="region of interest" description="Disordered" evidence="10">
    <location>
        <begin position="1100"/>
        <end position="1235"/>
    </location>
</feature>
<feature type="region of interest" description="Disordered" evidence="10">
    <location>
        <begin position="1586"/>
        <end position="1653"/>
    </location>
</feature>
<feature type="region of interest" description="Disordered" evidence="10">
    <location>
        <begin position="1014"/>
        <end position="1087"/>
    </location>
</feature>
<feature type="compositionally biased region" description="Low complexity" evidence="10">
    <location>
        <begin position="531"/>
        <end position="543"/>
    </location>
</feature>
<dbReference type="Pfam" id="PF10744">
    <property type="entry name" value="Med1"/>
    <property type="match status" value="1"/>
</dbReference>
<feature type="compositionally biased region" description="Low complexity" evidence="10">
    <location>
        <begin position="1485"/>
        <end position="1503"/>
    </location>
</feature>
<feature type="compositionally biased region" description="Basic and acidic residues" evidence="10">
    <location>
        <begin position="512"/>
        <end position="523"/>
    </location>
</feature>
<feature type="coiled-coil region" evidence="9">
    <location>
        <begin position="107"/>
        <end position="138"/>
    </location>
</feature>
<feature type="region of interest" description="Disordered" evidence="10">
    <location>
        <begin position="733"/>
        <end position="786"/>
    </location>
</feature>
<feature type="compositionally biased region" description="Basic and acidic residues" evidence="10">
    <location>
        <begin position="1688"/>
        <end position="1714"/>
    </location>
</feature>
<keyword evidence="9" id="KW-0175">Coiled coil</keyword>
<evidence type="ECO:0000256" key="1">
    <source>
        <dbReference type="ARBA" id="ARBA00004123"/>
    </source>
</evidence>
<reference evidence="12" key="1">
    <citation type="submission" date="2013-05" db="EMBL/GenBank/DDBJ databases">
        <authorList>
            <person name="Yim A.K.Y."/>
            <person name="Chan T.F."/>
            <person name="Ji K.M."/>
            <person name="Liu X.Y."/>
            <person name="Zhou J.W."/>
            <person name="Li R.Q."/>
            <person name="Yang K.Y."/>
            <person name="Li J."/>
            <person name="Li M."/>
            <person name="Law P.T.W."/>
            <person name="Wu Y.L."/>
            <person name="Cai Z.L."/>
            <person name="Qin H."/>
            <person name="Bao Y."/>
            <person name="Leung R.K.K."/>
            <person name="Ng P.K.S."/>
            <person name="Zou J."/>
            <person name="Zhong X.J."/>
            <person name="Ran P.X."/>
            <person name="Zhong N.S."/>
            <person name="Liu Z.G."/>
            <person name="Tsui S.K.W."/>
        </authorList>
    </citation>
    <scope>NUCLEOTIDE SEQUENCE</scope>
    <source>
        <strain evidence="12">Derf</strain>
        <tissue evidence="12">Whole organism</tissue>
    </source>
</reference>
<feature type="region of interest" description="Disordered" evidence="10">
    <location>
        <begin position="681"/>
        <end position="719"/>
    </location>
</feature>
<dbReference type="GO" id="GO:0003712">
    <property type="term" value="F:transcription coregulator activity"/>
    <property type="evidence" value="ECO:0007669"/>
    <property type="project" value="InterPro"/>
</dbReference>
<feature type="compositionally biased region" description="Low complexity" evidence="10">
    <location>
        <begin position="833"/>
        <end position="861"/>
    </location>
</feature>
<evidence type="ECO:0000259" key="11">
    <source>
        <dbReference type="Pfam" id="PF10744"/>
    </source>
</evidence>
<feature type="compositionally biased region" description="Polar residues" evidence="10">
    <location>
        <begin position="1469"/>
        <end position="1484"/>
    </location>
</feature>
<sequence>MQKNIEVRSIATMLERLETICRQLNLKFAAKMHASQCFIYSSIYYVEIKFNQEKESVDDCQISHNDKPPMVCTDLIDVLNRRDFTEFTKHLEGLAAIYKIKADRPITEKAYQALDSLEKDLEKMAEIQKNQINDINNLVHRSPMGVLESRKGGHPMKLTFFVPPYDLLDLQQKLSLPLTVDVVIERKLGYSAQILLEDSSEPKRLQSKSLIIVKQRTDGKNFPHFLEHNEQNSELLPACYVLRLTRPLPISLDLVNKIQKLTGINLTKQIDGFSFEPQPMISLLTTVQLNPSSSTLATSKLKSSSSSFLAILPDQRHCYYVNNNDYYDQQSSDSYCSSSLRNGNGGGSGGGGVLLERLPFTHPSHVSRILVYLRQQVLFNVILGSIIRKLSYVRKNNINNESSNINHHIFEVSYFGLTNIYVQFEHPLEQSLATMEIDLKDITQVRCKLYANSSSSSLSNLSTMNGCTNSNHVTMNSICNDDYISKVMQKSLSIPVTMRSIINRCRAAQAKLRETGKGNEEKPPQLLMNIPTTPTATSTPTSSILYQAMQQQHPQSSGGSSNMDYNNKNNNHHQQQQRTSSSMTNIKNEFYSSCSGNNNNNGNESTTTKNLQYLLFQQQQQQQNKTANPLSKSSLAAKKPNVMHHNTMLMSMLSDVPALGINQPTTTATSTSTTSLSKLTSNQLSSLASNTNNNNNNQNSQKKRKRPSSETDFMDPAGGKRRTIMLDNFVSQSHPHSTIKQEPMDSNDYPSTTINATIPISSSSSSYSIDTNHHHGGSRGDHKFNSIKSGDEEQLKIIKQLEAISGQKESSSSDNVPKLILKNQQQQNNQIKITQSKSNASLSSKSMISSSTSSDLDTMLNPIMVSGQNNNKNKKRKRADSLEHNKEFIISATGSASSDSLLSSGSSSSGGGGSNSSSPIITKSQLPPLSQSSRMYQSSSTSSGNMMTNTGCSPSSLQKKKTSPPSTQPQSNYVASSSSLNRQQQSLSSSTGLNNTGTGGNLSMKISDKVLSLLSSSSASSTTTTMTSSSSIGGSQSLIATGGIRKSQQSSSDSSKSQQQQQQQVVAGSSLMFSASSSPTISSATSSKQTLAKIGFDMKNAVDGSSSTPSPSSTISNSSQSSTILLPVGQSTSPEISSNSSSNANRADSSSSSSSSSKQSSQRPSSAEKSSKSSFYRDSQFTIKQSNSGLKMSITKTKTSSSGGGSGNGSGSSSSTQSMLNTSTGSASPSSTADSVLSKLTNVSVFKNNKYTIPKIQKNSQSSSNSNVSSSTISASSTPSSVSSSSSSSNTISTFTANTITSPTSSNSSGSSNTNIVGSTSPQPSNRRNANSSPLSHSGKISPSPSNRMSPKNQPTQTQKSLFKSPDLPPPLLLSQSPSGGSGLSGPPPSYSSSVSTTSTSSKSSLMQSISSTSTSNNNNNNRSGSMMPPQSGYNSPGISTTGIPQWPSANSSSMDKFNSNLMTIGSSSDHLTSSNNDTKSQICLSTSTPSSPAESSSPLSAENRNPPLIIPTDPIFDQQPQSSEQTATKFKEPILDSSTSKVDSTSHKNDDEHHNETNVNHEYDPYSYGFRPLSERNIYRSFEIIRTPTETNTDEKKSTKTQSQQQQESTIVSDDGPFDEIDNSGHMKHQTQNKFMSSEEGSSIINKNREGKFDEYTIPTIMVNERPVDVPGYNPLKHQSKSPKMTKNQDSESRKSPRVIEIKVQKSSDEMPKDSNSNHTNTATISTTNDSNWKKPPLPPNHGFRRRTSMPVTTGHRKQQLHQQQQQPRPSSSSAIHSNHYHDNNLQIPKVWPDFHHPDSFHVDRLPFSYWFSDSNYYDNRRESISCPYSSPTSIDELMNSEPIPTKFHSYKCTRYELTKTTTTTSDEKTIPKKA</sequence>
<feature type="region of interest" description="Disordered" evidence="10">
    <location>
        <begin position="512"/>
        <end position="582"/>
    </location>
</feature>